<dbReference type="GO" id="GO:0000155">
    <property type="term" value="F:phosphorelay sensor kinase activity"/>
    <property type="evidence" value="ECO:0007669"/>
    <property type="project" value="InterPro"/>
</dbReference>
<sequence length="361" mass="41032">MKAISKQSDKTYNLELFFEISADLLCIAGFDGYFKKVNPSLIKLLGYSENELLSKPINEFIYPEDREITSNYRGRIRSGTPLLNFENRYVTKKGETVWLSWTSMPVKDLNLVYAVAKNITHGKLLAEHRNLQLSKLTKSNSDLKQLTYSTSHDLRAPLGNLISILSILDISQGVDEEILNLLGLLKTSAEKMRVTLDKQIDTIKYSENITGNVEEIDISECLSTVTQSIQSLIKDTETNIETRLEEFGSILYNRSYLESIFLNLITNSIKYAKPNTSPQILIQTKKEDQYRQIIFSDNGIGFEMDKVKDKIFGFNQTFHKNKDSEGIGLYLVYNHIRAMGGTIQVESEVNEGTTFTITLTN</sequence>
<evidence type="ECO:0000259" key="6">
    <source>
        <dbReference type="PROSITE" id="PS50109"/>
    </source>
</evidence>
<reference evidence="8 9" key="1">
    <citation type="submission" date="2017-11" db="EMBL/GenBank/DDBJ databases">
        <title>Rhodohalobacter 15182 sp. nov., isolated from a salt lake.</title>
        <authorList>
            <person name="Han S."/>
        </authorList>
    </citation>
    <scope>NUCLEOTIDE SEQUENCE [LARGE SCALE GENOMIC DNA]</scope>
    <source>
        <strain evidence="8 9">15182</strain>
    </source>
</reference>
<evidence type="ECO:0000256" key="1">
    <source>
        <dbReference type="ARBA" id="ARBA00000085"/>
    </source>
</evidence>
<dbReference type="AlphaFoldDB" id="A0A2N0VIR8"/>
<evidence type="ECO:0000256" key="2">
    <source>
        <dbReference type="ARBA" id="ARBA00012438"/>
    </source>
</evidence>
<evidence type="ECO:0000313" key="8">
    <source>
        <dbReference type="EMBL" id="PKD44086.1"/>
    </source>
</evidence>
<proteinExistence type="predicted"/>
<dbReference type="OrthoDB" id="5522855at2"/>
<dbReference type="SUPFAM" id="SSF55785">
    <property type="entry name" value="PYP-like sensor domain (PAS domain)"/>
    <property type="match status" value="1"/>
</dbReference>
<feature type="domain" description="Histidine kinase" evidence="6">
    <location>
        <begin position="149"/>
        <end position="361"/>
    </location>
</feature>
<name>A0A2N0VIR8_9BACT</name>
<evidence type="ECO:0000256" key="5">
    <source>
        <dbReference type="ARBA" id="ARBA00022777"/>
    </source>
</evidence>
<dbReference type="InterPro" id="IPR036890">
    <property type="entry name" value="HATPase_C_sf"/>
</dbReference>
<dbReference type="InterPro" id="IPR035965">
    <property type="entry name" value="PAS-like_dom_sf"/>
</dbReference>
<dbReference type="RefSeq" id="WP_101071358.1">
    <property type="nucleotide sequence ID" value="NZ_PISP01000001.1"/>
</dbReference>
<accession>A0A2N0VIR8</accession>
<dbReference type="InterPro" id="IPR003661">
    <property type="entry name" value="HisK_dim/P_dom"/>
</dbReference>
<comment type="catalytic activity">
    <reaction evidence="1">
        <text>ATP + protein L-histidine = ADP + protein N-phospho-L-histidine.</text>
        <dbReference type="EC" id="2.7.13.3"/>
    </reaction>
</comment>
<dbReference type="CDD" id="cd00130">
    <property type="entry name" value="PAS"/>
    <property type="match status" value="1"/>
</dbReference>
<dbReference type="InterPro" id="IPR004358">
    <property type="entry name" value="Sig_transdc_His_kin-like_C"/>
</dbReference>
<feature type="domain" description="PAS" evidence="7">
    <location>
        <begin position="31"/>
        <end position="67"/>
    </location>
</feature>
<dbReference type="EC" id="2.7.13.3" evidence="2"/>
<dbReference type="PROSITE" id="PS50109">
    <property type="entry name" value="HIS_KIN"/>
    <property type="match status" value="1"/>
</dbReference>
<dbReference type="PROSITE" id="PS50112">
    <property type="entry name" value="PAS"/>
    <property type="match status" value="1"/>
</dbReference>
<dbReference type="Pfam" id="PF08447">
    <property type="entry name" value="PAS_3"/>
    <property type="match status" value="1"/>
</dbReference>
<organism evidence="8 9">
    <name type="scientific">Rhodohalobacter barkolensis</name>
    <dbReference type="NCBI Taxonomy" id="2053187"/>
    <lineage>
        <taxon>Bacteria</taxon>
        <taxon>Pseudomonadati</taxon>
        <taxon>Balneolota</taxon>
        <taxon>Balneolia</taxon>
        <taxon>Balneolales</taxon>
        <taxon>Balneolaceae</taxon>
        <taxon>Rhodohalobacter</taxon>
    </lineage>
</organism>
<dbReference type="CDD" id="cd00082">
    <property type="entry name" value="HisKA"/>
    <property type="match status" value="1"/>
</dbReference>
<dbReference type="InterPro" id="IPR052162">
    <property type="entry name" value="Sensor_kinase/Photoreceptor"/>
</dbReference>
<dbReference type="Pfam" id="PF02518">
    <property type="entry name" value="HATPase_c"/>
    <property type="match status" value="1"/>
</dbReference>
<protein>
    <recommendedName>
        <fullName evidence="2">histidine kinase</fullName>
        <ecNumber evidence="2">2.7.13.3</ecNumber>
    </recommendedName>
</protein>
<comment type="caution">
    <text evidence="8">The sequence shown here is derived from an EMBL/GenBank/DDBJ whole genome shotgun (WGS) entry which is preliminary data.</text>
</comment>
<dbReference type="Gene3D" id="3.30.450.20">
    <property type="entry name" value="PAS domain"/>
    <property type="match status" value="1"/>
</dbReference>
<evidence type="ECO:0000256" key="4">
    <source>
        <dbReference type="ARBA" id="ARBA00022679"/>
    </source>
</evidence>
<dbReference type="InterPro" id="IPR003594">
    <property type="entry name" value="HATPase_dom"/>
</dbReference>
<dbReference type="Proteomes" id="UP000233398">
    <property type="component" value="Unassembled WGS sequence"/>
</dbReference>
<evidence type="ECO:0000256" key="3">
    <source>
        <dbReference type="ARBA" id="ARBA00022553"/>
    </source>
</evidence>
<dbReference type="InterPro" id="IPR036097">
    <property type="entry name" value="HisK_dim/P_sf"/>
</dbReference>
<dbReference type="NCBIfam" id="TIGR00229">
    <property type="entry name" value="sensory_box"/>
    <property type="match status" value="1"/>
</dbReference>
<dbReference type="SMART" id="SM00387">
    <property type="entry name" value="HATPase_c"/>
    <property type="match status" value="1"/>
</dbReference>
<dbReference type="PANTHER" id="PTHR43304">
    <property type="entry name" value="PHYTOCHROME-LIKE PROTEIN CPH1"/>
    <property type="match status" value="1"/>
</dbReference>
<dbReference type="PRINTS" id="PR00344">
    <property type="entry name" value="BCTRLSENSOR"/>
</dbReference>
<dbReference type="SMART" id="SM00091">
    <property type="entry name" value="PAS"/>
    <property type="match status" value="1"/>
</dbReference>
<keyword evidence="5 8" id="KW-0418">Kinase</keyword>
<dbReference type="Gene3D" id="1.10.287.130">
    <property type="match status" value="1"/>
</dbReference>
<dbReference type="SUPFAM" id="SSF55874">
    <property type="entry name" value="ATPase domain of HSP90 chaperone/DNA topoisomerase II/histidine kinase"/>
    <property type="match status" value="1"/>
</dbReference>
<keyword evidence="4" id="KW-0808">Transferase</keyword>
<keyword evidence="3" id="KW-0597">Phosphoprotein</keyword>
<dbReference type="InterPro" id="IPR000014">
    <property type="entry name" value="PAS"/>
</dbReference>
<dbReference type="SUPFAM" id="SSF47384">
    <property type="entry name" value="Homodimeric domain of signal transducing histidine kinase"/>
    <property type="match status" value="1"/>
</dbReference>
<dbReference type="EMBL" id="PISP01000001">
    <property type="protein sequence ID" value="PKD44086.1"/>
    <property type="molecule type" value="Genomic_DNA"/>
</dbReference>
<evidence type="ECO:0000313" key="9">
    <source>
        <dbReference type="Proteomes" id="UP000233398"/>
    </source>
</evidence>
<dbReference type="Gene3D" id="3.30.565.10">
    <property type="entry name" value="Histidine kinase-like ATPase, C-terminal domain"/>
    <property type="match status" value="1"/>
</dbReference>
<dbReference type="PANTHER" id="PTHR43304:SF1">
    <property type="entry name" value="PAC DOMAIN-CONTAINING PROTEIN"/>
    <property type="match status" value="1"/>
</dbReference>
<evidence type="ECO:0000259" key="7">
    <source>
        <dbReference type="PROSITE" id="PS50112"/>
    </source>
</evidence>
<gene>
    <name evidence="8" type="ORF">CWD77_01030</name>
</gene>
<dbReference type="InterPro" id="IPR005467">
    <property type="entry name" value="His_kinase_dom"/>
</dbReference>
<keyword evidence="9" id="KW-1185">Reference proteome</keyword>
<dbReference type="InterPro" id="IPR013655">
    <property type="entry name" value="PAS_fold_3"/>
</dbReference>